<dbReference type="EMBL" id="JARBHB010000001">
    <property type="protein sequence ID" value="KAJ8896239.1"/>
    <property type="molecule type" value="Genomic_DNA"/>
</dbReference>
<comment type="caution">
    <text evidence="1">The sequence shown here is derived from an EMBL/GenBank/DDBJ whole genome shotgun (WGS) entry which is preliminary data.</text>
</comment>
<gene>
    <name evidence="1" type="ORF">PR048_001582</name>
</gene>
<dbReference type="Proteomes" id="UP001159363">
    <property type="component" value="Chromosome 1"/>
</dbReference>
<protein>
    <submittedName>
        <fullName evidence="1">Uncharacterized protein</fullName>
    </submittedName>
</protein>
<accession>A0ABQ9IHP5</accession>
<evidence type="ECO:0000313" key="2">
    <source>
        <dbReference type="Proteomes" id="UP001159363"/>
    </source>
</evidence>
<evidence type="ECO:0000313" key="1">
    <source>
        <dbReference type="EMBL" id="KAJ8896239.1"/>
    </source>
</evidence>
<reference evidence="1 2" key="1">
    <citation type="submission" date="2023-02" db="EMBL/GenBank/DDBJ databases">
        <title>LHISI_Scaffold_Assembly.</title>
        <authorList>
            <person name="Stuart O.P."/>
            <person name="Cleave R."/>
            <person name="Magrath M.J.L."/>
            <person name="Mikheyev A.S."/>
        </authorList>
    </citation>
    <scope>NUCLEOTIDE SEQUENCE [LARGE SCALE GENOMIC DNA]</scope>
    <source>
        <strain evidence="1">Daus_M_001</strain>
        <tissue evidence="1">Leg muscle</tissue>
    </source>
</reference>
<keyword evidence="2" id="KW-1185">Reference proteome</keyword>
<organism evidence="1 2">
    <name type="scientific">Dryococelus australis</name>
    <dbReference type="NCBI Taxonomy" id="614101"/>
    <lineage>
        <taxon>Eukaryota</taxon>
        <taxon>Metazoa</taxon>
        <taxon>Ecdysozoa</taxon>
        <taxon>Arthropoda</taxon>
        <taxon>Hexapoda</taxon>
        <taxon>Insecta</taxon>
        <taxon>Pterygota</taxon>
        <taxon>Neoptera</taxon>
        <taxon>Polyneoptera</taxon>
        <taxon>Phasmatodea</taxon>
        <taxon>Verophasmatodea</taxon>
        <taxon>Anareolatae</taxon>
        <taxon>Phasmatidae</taxon>
        <taxon>Eurycanthinae</taxon>
        <taxon>Dryococelus</taxon>
    </lineage>
</organism>
<proteinExistence type="predicted"/>
<name>A0ABQ9IHP5_9NEOP</name>
<sequence>MFGYQEDCTLVFYAPTKKKKEILLIPTMHHDAAIGNNTGNLNKPGIVTFHNTTEDGVDVVDRLCATYDTSRNCRECPITIFYSLLNVAGINANIVHIGHNNCEHNFSIMFLRELVFGLVDIHLHSLANINNLPKKN</sequence>